<dbReference type="InterPro" id="IPR011032">
    <property type="entry name" value="GroES-like_sf"/>
</dbReference>
<sequence length="325" mass="33939">MLAIEISRPGGPEVLTAVDRPKPIPGRSEILIAVTAAGVNRPDIMQRQGKYPPPPGASDLPGLEVAGTVAGCGPDVNNWHVGDKVCALVSGGGYAEYCVAEASVALPIPAGLDFLSAAALPETYFTVWTNVFDRGQLKPGESVLVHGGSSGIGTTAIQLASAFGARVFATAGTADKCAACKRLGAEQAINYRDEDFVEVINTVTSGSGVDVVLDMVGGDYTPRNIRVLAASGRLVQIAILGGPKTTINWIPIMQKRLVLTGSTLRPRPTAEKAAIAQALHQAVWPLIEQGQAQPVIYATFTLKEASEAHQLMETSAHIGKIILAS</sequence>
<dbReference type="Pfam" id="PF00107">
    <property type="entry name" value="ADH_zinc_N"/>
    <property type="match status" value="1"/>
</dbReference>
<evidence type="ECO:0000256" key="2">
    <source>
        <dbReference type="ARBA" id="ARBA00023002"/>
    </source>
</evidence>
<dbReference type="Gene3D" id="3.90.180.10">
    <property type="entry name" value="Medium-chain alcohol dehydrogenases, catalytic domain"/>
    <property type="match status" value="1"/>
</dbReference>
<keyword evidence="1" id="KW-0521">NADP</keyword>
<dbReference type="Gene3D" id="3.40.50.720">
    <property type="entry name" value="NAD(P)-binding Rossmann-like Domain"/>
    <property type="match status" value="1"/>
</dbReference>
<feature type="domain" description="Enoyl reductase (ER)" evidence="3">
    <location>
        <begin position="10"/>
        <end position="323"/>
    </location>
</feature>
<evidence type="ECO:0000259" key="3">
    <source>
        <dbReference type="SMART" id="SM00829"/>
    </source>
</evidence>
<dbReference type="SUPFAM" id="SSF51735">
    <property type="entry name" value="NAD(P)-binding Rossmann-fold domains"/>
    <property type="match status" value="1"/>
</dbReference>
<dbReference type="SMART" id="SM00829">
    <property type="entry name" value="PKS_ER"/>
    <property type="match status" value="1"/>
</dbReference>
<dbReference type="InterPro" id="IPR013149">
    <property type="entry name" value="ADH-like_C"/>
</dbReference>
<dbReference type="PANTHER" id="PTHR48106:SF8">
    <property type="entry name" value="OS02G0805600 PROTEIN"/>
    <property type="match status" value="1"/>
</dbReference>
<dbReference type="NCBIfam" id="TIGR02824">
    <property type="entry name" value="quinone_pig3"/>
    <property type="match status" value="1"/>
</dbReference>
<name>A0A381SL11_9ZZZZ</name>
<dbReference type="GO" id="GO:0016651">
    <property type="term" value="F:oxidoreductase activity, acting on NAD(P)H"/>
    <property type="evidence" value="ECO:0007669"/>
    <property type="project" value="TreeGrafter"/>
</dbReference>
<keyword evidence="2" id="KW-0560">Oxidoreductase</keyword>
<organism evidence="4">
    <name type="scientific">marine metagenome</name>
    <dbReference type="NCBI Taxonomy" id="408172"/>
    <lineage>
        <taxon>unclassified sequences</taxon>
        <taxon>metagenomes</taxon>
        <taxon>ecological metagenomes</taxon>
    </lineage>
</organism>
<dbReference type="EMBL" id="UINC01003259">
    <property type="protein sequence ID" value="SVA04742.1"/>
    <property type="molecule type" value="Genomic_DNA"/>
</dbReference>
<reference evidence="4" key="1">
    <citation type="submission" date="2018-05" db="EMBL/GenBank/DDBJ databases">
        <authorList>
            <person name="Lanie J.A."/>
            <person name="Ng W.-L."/>
            <person name="Kazmierczak K.M."/>
            <person name="Andrzejewski T.M."/>
            <person name="Davidsen T.M."/>
            <person name="Wayne K.J."/>
            <person name="Tettelin H."/>
            <person name="Glass J.I."/>
            <person name="Rusch D."/>
            <person name="Podicherti R."/>
            <person name="Tsui H.-C.T."/>
            <person name="Winkler M.E."/>
        </authorList>
    </citation>
    <scope>NUCLEOTIDE SEQUENCE</scope>
</reference>
<evidence type="ECO:0000313" key="4">
    <source>
        <dbReference type="EMBL" id="SVA04742.1"/>
    </source>
</evidence>
<dbReference type="GO" id="GO:0070402">
    <property type="term" value="F:NADPH binding"/>
    <property type="evidence" value="ECO:0007669"/>
    <property type="project" value="TreeGrafter"/>
</dbReference>
<evidence type="ECO:0000256" key="1">
    <source>
        <dbReference type="ARBA" id="ARBA00022857"/>
    </source>
</evidence>
<dbReference type="Pfam" id="PF08240">
    <property type="entry name" value="ADH_N"/>
    <property type="match status" value="1"/>
</dbReference>
<gene>
    <name evidence="4" type="ORF">METZ01_LOCUS57596</name>
</gene>
<dbReference type="InterPro" id="IPR020843">
    <property type="entry name" value="ER"/>
</dbReference>
<dbReference type="AlphaFoldDB" id="A0A381SL11"/>
<accession>A0A381SL11</accession>
<dbReference type="SUPFAM" id="SSF50129">
    <property type="entry name" value="GroES-like"/>
    <property type="match status" value="1"/>
</dbReference>
<dbReference type="InterPro" id="IPR014189">
    <property type="entry name" value="Quinone_OxRdtase_PIG3"/>
</dbReference>
<dbReference type="InterPro" id="IPR036291">
    <property type="entry name" value="NAD(P)-bd_dom_sf"/>
</dbReference>
<proteinExistence type="predicted"/>
<protein>
    <recommendedName>
        <fullName evidence="3">Enoyl reductase (ER) domain-containing protein</fullName>
    </recommendedName>
</protein>
<dbReference type="CDD" id="cd05276">
    <property type="entry name" value="p53_inducible_oxidoreductase"/>
    <property type="match status" value="1"/>
</dbReference>
<dbReference type="PANTHER" id="PTHR48106">
    <property type="entry name" value="QUINONE OXIDOREDUCTASE PIG3-RELATED"/>
    <property type="match status" value="1"/>
</dbReference>
<dbReference type="InterPro" id="IPR013154">
    <property type="entry name" value="ADH-like_N"/>
</dbReference>